<gene>
    <name evidence="1" type="ORF">Q9S78_08650</name>
</gene>
<sequence>MLAEIFEVLGDALVAVGDVRRGPRHVHSRIRLTRGEIEGLSSREDVGGEVAIDHRTIAINDVTLTGVAIAPQPLRMSYLDDIQQGAQVVRIEFDGGAAEWTIPESTNLRKLQKRIGASF</sequence>
<comment type="caution">
    <text evidence="1">The sequence shown here is derived from an EMBL/GenBank/DDBJ whole genome shotgun (WGS) entry which is preliminary data.</text>
</comment>
<evidence type="ECO:0000313" key="1">
    <source>
        <dbReference type="EMBL" id="MDT3330741.1"/>
    </source>
</evidence>
<name>A0ABU3GJB0_9MICO</name>
<keyword evidence="2" id="KW-1185">Reference proteome</keyword>
<reference evidence="1 2" key="1">
    <citation type="submission" date="2023-08" db="EMBL/GenBank/DDBJ databases">
        <title>Microbacterium aquilitoris sp. nov. and Microbacterium gwkjibeachense sp. nov., isolated from beach.</title>
        <authorList>
            <person name="Lee S.D."/>
            <person name="Yang H."/>
            <person name="Kim I."/>
        </authorList>
    </citation>
    <scope>NUCLEOTIDE SEQUENCE [LARGE SCALE GENOMIC DNA]</scope>
    <source>
        <strain evidence="1 2">KSW-18</strain>
    </source>
</reference>
<dbReference type="Proteomes" id="UP001262835">
    <property type="component" value="Unassembled WGS sequence"/>
</dbReference>
<evidence type="ECO:0000313" key="2">
    <source>
        <dbReference type="Proteomes" id="UP001262835"/>
    </source>
</evidence>
<dbReference type="RefSeq" id="WP_311869998.1">
    <property type="nucleotide sequence ID" value="NZ_JAUZVT010000002.1"/>
</dbReference>
<dbReference type="EMBL" id="JAUZVT010000002">
    <property type="protein sequence ID" value="MDT3330741.1"/>
    <property type="molecule type" value="Genomic_DNA"/>
</dbReference>
<protein>
    <submittedName>
        <fullName evidence="1">Uncharacterized protein</fullName>
    </submittedName>
</protein>
<organism evidence="1 2">
    <name type="scientific">Microbacterium aquilitoris</name>
    <dbReference type="NCBI Taxonomy" id="3067307"/>
    <lineage>
        <taxon>Bacteria</taxon>
        <taxon>Bacillati</taxon>
        <taxon>Actinomycetota</taxon>
        <taxon>Actinomycetes</taxon>
        <taxon>Micrococcales</taxon>
        <taxon>Microbacteriaceae</taxon>
        <taxon>Microbacterium</taxon>
    </lineage>
</organism>
<proteinExistence type="predicted"/>
<accession>A0ABU3GJB0</accession>